<dbReference type="Gene3D" id="3.40.50.300">
    <property type="entry name" value="P-loop containing nucleotide triphosphate hydrolases"/>
    <property type="match status" value="2"/>
</dbReference>
<dbReference type="GO" id="GO:0003677">
    <property type="term" value="F:DNA binding"/>
    <property type="evidence" value="ECO:0007669"/>
    <property type="project" value="InterPro"/>
</dbReference>
<dbReference type="PANTHER" id="PTHR47396:SF1">
    <property type="entry name" value="ATP-DEPENDENT HELICASE IRC3-RELATED"/>
    <property type="match status" value="1"/>
</dbReference>
<dbReference type="GO" id="GO:0004386">
    <property type="term" value="F:helicase activity"/>
    <property type="evidence" value="ECO:0007669"/>
    <property type="project" value="UniProtKB-KW"/>
</dbReference>
<reference evidence="3" key="1">
    <citation type="submission" date="2020-05" db="EMBL/GenBank/DDBJ databases">
        <authorList>
            <person name="Chiriac C."/>
            <person name="Salcher M."/>
            <person name="Ghai R."/>
            <person name="Kavagutti S V."/>
        </authorList>
    </citation>
    <scope>NUCLEOTIDE SEQUENCE</scope>
</reference>
<dbReference type="SUPFAM" id="SSF52540">
    <property type="entry name" value="P-loop containing nucleoside triphosphate hydrolases"/>
    <property type="match status" value="2"/>
</dbReference>
<proteinExistence type="predicted"/>
<sequence>MHLRKINEVHMKVEAEPSVIQELSDHLTFDVPGAKFMPAVRNKFWDGKIRLLNALTGVTYAGLKEEIVSFCKPRDYEITFDVAFKPTYTIDDQLVADFIKKLNPKMEPRDYQLEAFKYAVNNDRAVFLSPTASGKSFIIYLIARYYNVRTLIIVPTTSLVSQLYTDFSDYGFSSDLHVHRIYGGQDKFTDKPITISTWQSLYKLPKEYFKSFELIIGDEAHQFKAKSLMTIMDKMENTKFRFGFTGTLDGSLTNKITLEGLFGPVNQVTTTKMLMDLKVVADLKLKVLILKYTKEDCKIAKKFDYQKEMDFIVTHSARNKLIKKLATSLHGNTLLLFQYVDKHGRMLYDMIKSDDPERKVYFIHGGVDAEDREAVRAIVERERGAIIVASYGTFSTGVNIRNLHNVVFASPTKSRIRTLQSIGRGLRISGSKDTVTIYDIADDMRIGTHTNFTIQHLAERLQIYNSENFDYKIYNMELSNGESPS</sequence>
<feature type="domain" description="Helicase C-terminal" evidence="2">
    <location>
        <begin position="321"/>
        <end position="477"/>
    </location>
</feature>
<dbReference type="PANTHER" id="PTHR47396">
    <property type="entry name" value="TYPE I RESTRICTION ENZYME ECOKI R PROTEIN"/>
    <property type="match status" value="1"/>
</dbReference>
<gene>
    <name evidence="3" type="ORF">UFOVP247_157</name>
</gene>
<dbReference type="InterPro" id="IPR001650">
    <property type="entry name" value="Helicase_C-like"/>
</dbReference>
<dbReference type="InterPro" id="IPR014001">
    <property type="entry name" value="Helicase_ATP-bd"/>
</dbReference>
<dbReference type="Pfam" id="PF00271">
    <property type="entry name" value="Helicase_C"/>
    <property type="match status" value="1"/>
</dbReference>
<dbReference type="InterPro" id="IPR049430">
    <property type="entry name" value="UvsW_N_sf"/>
</dbReference>
<keyword evidence="3" id="KW-0547">Nucleotide-binding</keyword>
<name>A0A6J7WZB1_9CAUD</name>
<dbReference type="GO" id="GO:0005524">
    <property type="term" value="F:ATP binding"/>
    <property type="evidence" value="ECO:0007669"/>
    <property type="project" value="InterPro"/>
</dbReference>
<dbReference type="InterPro" id="IPR006935">
    <property type="entry name" value="Helicase/UvrB_N"/>
</dbReference>
<evidence type="ECO:0000313" key="3">
    <source>
        <dbReference type="EMBL" id="CAB5221404.1"/>
    </source>
</evidence>
<keyword evidence="3" id="KW-0378">Hydrolase</keyword>
<protein>
    <submittedName>
        <fullName evidence="3">SSL2 DNA or RNA helicases of superfamily II</fullName>
    </submittedName>
</protein>
<dbReference type="CDD" id="cd17926">
    <property type="entry name" value="DEXHc_RE"/>
    <property type="match status" value="1"/>
</dbReference>
<feature type="domain" description="Helicase ATP-binding" evidence="1">
    <location>
        <begin position="116"/>
        <end position="266"/>
    </location>
</feature>
<keyword evidence="3" id="KW-0067">ATP-binding</keyword>
<evidence type="ECO:0000259" key="1">
    <source>
        <dbReference type="PROSITE" id="PS51192"/>
    </source>
</evidence>
<accession>A0A6J7WZB1</accession>
<dbReference type="SMART" id="SM00490">
    <property type="entry name" value="HELICc"/>
    <property type="match status" value="1"/>
</dbReference>
<dbReference type="Gene3D" id="3.30.780.20">
    <property type="match status" value="1"/>
</dbReference>
<dbReference type="GO" id="GO:0016787">
    <property type="term" value="F:hydrolase activity"/>
    <property type="evidence" value="ECO:0007669"/>
    <property type="project" value="InterPro"/>
</dbReference>
<dbReference type="SMART" id="SM00487">
    <property type="entry name" value="DEXDc"/>
    <property type="match status" value="1"/>
</dbReference>
<dbReference type="Pfam" id="PF04851">
    <property type="entry name" value="ResIII"/>
    <property type="match status" value="1"/>
</dbReference>
<evidence type="ECO:0000259" key="2">
    <source>
        <dbReference type="PROSITE" id="PS51194"/>
    </source>
</evidence>
<keyword evidence="3" id="KW-0347">Helicase</keyword>
<dbReference type="PROSITE" id="PS51194">
    <property type="entry name" value="HELICASE_CTER"/>
    <property type="match status" value="1"/>
</dbReference>
<dbReference type="EMBL" id="LR798288">
    <property type="protein sequence ID" value="CAB5221404.1"/>
    <property type="molecule type" value="Genomic_DNA"/>
</dbReference>
<dbReference type="InterPro" id="IPR049409">
    <property type="entry name" value="UvsW_N"/>
</dbReference>
<dbReference type="Pfam" id="PF21241">
    <property type="entry name" value="UvsW_N"/>
    <property type="match status" value="1"/>
</dbReference>
<dbReference type="PROSITE" id="PS51192">
    <property type="entry name" value="HELICASE_ATP_BIND_1"/>
    <property type="match status" value="1"/>
</dbReference>
<dbReference type="InterPro" id="IPR050742">
    <property type="entry name" value="Helicase_Restrict-Modif_Enz"/>
</dbReference>
<dbReference type="InterPro" id="IPR027417">
    <property type="entry name" value="P-loop_NTPase"/>
</dbReference>
<organism evidence="3">
    <name type="scientific">uncultured Caudovirales phage</name>
    <dbReference type="NCBI Taxonomy" id="2100421"/>
    <lineage>
        <taxon>Viruses</taxon>
        <taxon>Duplodnaviria</taxon>
        <taxon>Heunggongvirae</taxon>
        <taxon>Uroviricota</taxon>
        <taxon>Caudoviricetes</taxon>
        <taxon>Peduoviridae</taxon>
        <taxon>Maltschvirus</taxon>
        <taxon>Maltschvirus maltsch</taxon>
    </lineage>
</organism>